<dbReference type="NCBIfam" id="TIGR00368">
    <property type="entry name" value="YifB family Mg chelatase-like AAA ATPase"/>
    <property type="match status" value="1"/>
</dbReference>
<protein>
    <submittedName>
        <fullName evidence="3">Magnesium chelatase family protein</fullName>
    </submittedName>
</protein>
<dbReference type="PANTHER" id="PTHR32039:SF7">
    <property type="entry name" value="COMPETENCE PROTEIN COMM"/>
    <property type="match status" value="1"/>
</dbReference>
<dbReference type="GO" id="GO:0005524">
    <property type="term" value="F:ATP binding"/>
    <property type="evidence" value="ECO:0007669"/>
    <property type="project" value="InterPro"/>
</dbReference>
<proteinExistence type="predicted"/>
<accession>A0A1I0BKY4</accession>
<sequence length="512" mass="56354">MFSRIRSYGISGIDGIEIAVEADVSPGLPMFHLVGHLSREVSEAEERVRTAIRNSGIPLPPRRITVNLSPAGIRKEGTAFDLAIAAAVLCCLGVIDPNGLEEFTFLGELGLDGTVRPIRGILPMVLASVKAGVRRIFLPKDNVREGRAVMGAELIGVTDLKELCRLLSQRASIQGEFFDPLMFEEEDLPSAEDYGDMIGVESVKYACMAAAAGRHSILFIGPAGTGKSMAASRLPGILPPLTMEETIELAKIRSICGLLDPSAPFSRRRPFRSPHHSVTPSALVGGGANPRPGEITLATHGILFLDELAEFSPRTIDLLRQPMEERRVVISRMKGTMVYPADCMIAAALNGCKCGLYPDQRCQCSENDRNRYLGKISGPFLDRIDIGVEVPRQKIRPMHQVSGGDVWTTANMREKVMRALELQQERFSSEPIRYNSEMDSAQIREYCPLTPEAEQLLERYSAGGNTSLRGYGKICRVARTLADLEGKEKIDEMVLSEALSYRSFQRKYWGRG</sequence>
<reference evidence="3 4" key="1">
    <citation type="submission" date="2016-10" db="EMBL/GenBank/DDBJ databases">
        <authorList>
            <person name="de Groot N.N."/>
        </authorList>
    </citation>
    <scope>NUCLEOTIDE SEQUENCE [LARGE SCALE GENOMIC DNA]</scope>
    <source>
        <strain evidence="3 4">KH1P1</strain>
    </source>
</reference>
<dbReference type="Gene3D" id="3.30.230.10">
    <property type="match status" value="1"/>
</dbReference>
<organism evidence="3 4">
    <name type="scientific">[Clostridium] aminophilum</name>
    <dbReference type="NCBI Taxonomy" id="1526"/>
    <lineage>
        <taxon>Bacteria</taxon>
        <taxon>Bacillati</taxon>
        <taxon>Bacillota</taxon>
        <taxon>Clostridia</taxon>
        <taxon>Lachnospirales</taxon>
        <taxon>Lachnospiraceae</taxon>
    </lineage>
</organism>
<feature type="domain" description="Mg chelatase-related protein C-terminal" evidence="2">
    <location>
        <begin position="408"/>
        <end position="502"/>
    </location>
</feature>
<feature type="domain" description="Magnesium chelatase ChlI-like catalytic" evidence="1">
    <location>
        <begin position="193"/>
        <end position="394"/>
    </location>
</feature>
<keyword evidence="4" id="KW-1185">Reference proteome</keyword>
<dbReference type="InterPro" id="IPR000523">
    <property type="entry name" value="Mg_chelatse_chII-like_cat_dom"/>
</dbReference>
<dbReference type="Pfam" id="PF13335">
    <property type="entry name" value="Mg_chelatase_C"/>
    <property type="match status" value="1"/>
</dbReference>
<gene>
    <name evidence="3" type="ORF">SAMN04487771_100491</name>
</gene>
<dbReference type="InterPro" id="IPR020568">
    <property type="entry name" value="Ribosomal_Su5_D2-typ_SF"/>
</dbReference>
<dbReference type="Pfam" id="PF13541">
    <property type="entry name" value="ChlI"/>
    <property type="match status" value="1"/>
</dbReference>
<dbReference type="Proteomes" id="UP000199820">
    <property type="component" value="Unassembled WGS sequence"/>
</dbReference>
<dbReference type="InterPro" id="IPR025158">
    <property type="entry name" value="Mg_chelat-rel_C"/>
</dbReference>
<dbReference type="InterPro" id="IPR004482">
    <property type="entry name" value="Mg_chelat-rel"/>
</dbReference>
<dbReference type="SUPFAM" id="SSF52540">
    <property type="entry name" value="P-loop containing nucleoside triphosphate hydrolases"/>
    <property type="match status" value="1"/>
</dbReference>
<dbReference type="OrthoDB" id="9813147at2"/>
<dbReference type="InterPro" id="IPR045006">
    <property type="entry name" value="CHLI-like"/>
</dbReference>
<evidence type="ECO:0000259" key="1">
    <source>
        <dbReference type="Pfam" id="PF01078"/>
    </source>
</evidence>
<dbReference type="AlphaFoldDB" id="A0A1I0BKY4"/>
<name>A0A1I0BKY4_9FIRM</name>
<dbReference type="EMBL" id="FOIL01000004">
    <property type="protein sequence ID" value="SET07592.1"/>
    <property type="molecule type" value="Genomic_DNA"/>
</dbReference>
<dbReference type="InterPro" id="IPR027417">
    <property type="entry name" value="P-loop_NTPase"/>
</dbReference>
<dbReference type="SUPFAM" id="SSF54211">
    <property type="entry name" value="Ribosomal protein S5 domain 2-like"/>
    <property type="match status" value="1"/>
</dbReference>
<dbReference type="STRING" id="1526.SAMN02910262_00455"/>
<dbReference type="PANTHER" id="PTHR32039">
    <property type="entry name" value="MAGNESIUM-CHELATASE SUBUNIT CHLI"/>
    <property type="match status" value="1"/>
</dbReference>
<evidence type="ECO:0000313" key="3">
    <source>
        <dbReference type="EMBL" id="SET07592.1"/>
    </source>
</evidence>
<evidence type="ECO:0000259" key="2">
    <source>
        <dbReference type="Pfam" id="PF13335"/>
    </source>
</evidence>
<evidence type="ECO:0000313" key="4">
    <source>
        <dbReference type="Proteomes" id="UP000199820"/>
    </source>
</evidence>
<dbReference type="InterPro" id="IPR014721">
    <property type="entry name" value="Ribsml_uS5_D2-typ_fold_subgr"/>
</dbReference>
<dbReference type="Gene3D" id="3.40.50.300">
    <property type="entry name" value="P-loop containing nucleotide triphosphate hydrolases"/>
    <property type="match status" value="1"/>
</dbReference>
<dbReference type="Pfam" id="PF01078">
    <property type="entry name" value="Mg_chelatase"/>
    <property type="match status" value="1"/>
</dbReference>
<dbReference type="RefSeq" id="WP_074648519.1">
    <property type="nucleotide sequence ID" value="NZ_FOIL01000004.1"/>
</dbReference>